<feature type="signal peptide" evidence="2">
    <location>
        <begin position="1"/>
        <end position="20"/>
    </location>
</feature>
<feature type="region of interest" description="Disordered" evidence="1">
    <location>
        <begin position="89"/>
        <end position="255"/>
    </location>
</feature>
<feature type="compositionally biased region" description="Acidic residues" evidence="1">
    <location>
        <begin position="139"/>
        <end position="149"/>
    </location>
</feature>
<reference evidence="3" key="1">
    <citation type="submission" date="2025-05" db="UniProtKB">
        <authorList>
            <consortium name="RefSeq"/>
        </authorList>
    </citation>
    <scope>NUCLEOTIDE SEQUENCE [LARGE SCALE GENOMIC DNA]</scope>
</reference>
<feature type="compositionally biased region" description="Basic and acidic residues" evidence="1">
    <location>
        <begin position="115"/>
        <end position="138"/>
    </location>
</feature>
<dbReference type="FunCoup" id="A0A1S2ZSX8">
    <property type="interactions" value="5"/>
</dbReference>
<dbReference type="Proteomes" id="UP001652624">
    <property type="component" value="Chromosome 2"/>
</dbReference>
<keyword evidence="3" id="KW-1185">Reference proteome</keyword>
<gene>
    <name evidence="4" type="primary">CCER2</name>
</gene>
<dbReference type="eggNOG" id="ENOG502T87V">
    <property type="taxonomic scope" value="Eukaryota"/>
</dbReference>
<proteinExistence type="predicted"/>
<dbReference type="CTD" id="643669"/>
<organism evidence="3 4">
    <name type="scientific">Erinaceus europaeus</name>
    <name type="common">Western European hedgehog</name>
    <dbReference type="NCBI Taxonomy" id="9365"/>
    <lineage>
        <taxon>Eukaryota</taxon>
        <taxon>Metazoa</taxon>
        <taxon>Chordata</taxon>
        <taxon>Craniata</taxon>
        <taxon>Vertebrata</taxon>
        <taxon>Euteleostomi</taxon>
        <taxon>Mammalia</taxon>
        <taxon>Eutheria</taxon>
        <taxon>Laurasiatheria</taxon>
        <taxon>Eulipotyphla</taxon>
        <taxon>Erinaceidae</taxon>
        <taxon>Erinaceinae</taxon>
        <taxon>Erinaceus</taxon>
    </lineage>
</organism>
<dbReference type="RefSeq" id="XP_007524081.1">
    <property type="nucleotide sequence ID" value="XM_007524019.3"/>
</dbReference>
<name>A0A1S2ZSX8_ERIEU</name>
<protein>
    <submittedName>
        <fullName evidence="4">Coiled-coil domain-containing glutamate-rich protein 2</fullName>
    </submittedName>
</protein>
<evidence type="ECO:0000313" key="4">
    <source>
        <dbReference type="RefSeq" id="XP_007524081.1"/>
    </source>
</evidence>
<feature type="chain" id="PRO_5010178692" evidence="2">
    <location>
        <begin position="21"/>
        <end position="271"/>
    </location>
</feature>
<sequence length="271" mass="30554">MLHPAPASLLLVLSLPPLLAVLLGAATAAPMAPGPSKDELARCLAEVVTEVLALGQVQRGPCTALLHREMCEKERYSCAPTGEQGLLQAGDFRKRESGKARTNQEVRDEEEEEAAERTRQSEVREQAVREQLHSLHREEEEEEGEEEEEEKKRGAFEGLWKQHLEGGGALQKRVAEQARDEETAQFEEEEKGMQVLDGGRSLWQGAAGGERHEDSPHRHRHLHQSEAEAKQEAKEEASERQEEHDVEQLEQMRDKLKKVTEMLGQELRREG</sequence>
<accession>A0A1S2ZSX8</accession>
<feature type="compositionally biased region" description="Basic and acidic residues" evidence="1">
    <location>
        <begin position="173"/>
        <end position="182"/>
    </location>
</feature>
<evidence type="ECO:0000256" key="2">
    <source>
        <dbReference type="SAM" id="SignalP"/>
    </source>
</evidence>
<dbReference type="InParanoid" id="A0A1S2ZSX8"/>
<evidence type="ECO:0000256" key="1">
    <source>
        <dbReference type="SAM" id="MobiDB-lite"/>
    </source>
</evidence>
<dbReference type="GeneID" id="103114349"/>
<dbReference type="OrthoDB" id="9451865at2759"/>
<feature type="compositionally biased region" description="Basic and acidic residues" evidence="1">
    <location>
        <begin position="150"/>
        <end position="164"/>
    </location>
</feature>
<reference evidence="4" key="2">
    <citation type="submission" date="2025-08" db="UniProtKB">
        <authorList>
            <consortium name="RefSeq"/>
        </authorList>
    </citation>
    <scope>IDENTIFICATION</scope>
</reference>
<evidence type="ECO:0000313" key="3">
    <source>
        <dbReference type="Proteomes" id="UP001652624"/>
    </source>
</evidence>
<keyword evidence="2" id="KW-0732">Signal</keyword>
<feature type="compositionally biased region" description="Basic and acidic residues" evidence="1">
    <location>
        <begin position="223"/>
        <end position="255"/>
    </location>
</feature>
<dbReference type="AlphaFoldDB" id="A0A1S2ZSX8"/>
<feature type="compositionally biased region" description="Basic and acidic residues" evidence="1">
    <location>
        <begin position="91"/>
        <end position="106"/>
    </location>
</feature>